<evidence type="ECO:0000313" key="7">
    <source>
        <dbReference type="EMBL" id="CAB3806226.1"/>
    </source>
</evidence>
<dbReference type="GO" id="GO:0005948">
    <property type="term" value="C:acetolactate synthase complex"/>
    <property type="evidence" value="ECO:0007669"/>
    <property type="project" value="TreeGrafter"/>
</dbReference>
<evidence type="ECO:0000259" key="5">
    <source>
        <dbReference type="Pfam" id="PF02775"/>
    </source>
</evidence>
<dbReference type="InterPro" id="IPR011766">
    <property type="entry name" value="TPP_enzyme_TPP-bd"/>
</dbReference>
<evidence type="ECO:0000313" key="8">
    <source>
        <dbReference type="Proteomes" id="UP000494365"/>
    </source>
</evidence>
<dbReference type="InterPro" id="IPR012000">
    <property type="entry name" value="Thiamin_PyroP_enz_cen_dom"/>
</dbReference>
<dbReference type="Proteomes" id="UP000494365">
    <property type="component" value="Unassembled WGS sequence"/>
</dbReference>
<dbReference type="CDD" id="cd07035">
    <property type="entry name" value="TPP_PYR_POX_like"/>
    <property type="match status" value="1"/>
</dbReference>
<dbReference type="InterPro" id="IPR029035">
    <property type="entry name" value="DHS-like_NAD/FAD-binding_dom"/>
</dbReference>
<dbReference type="GO" id="GO:0030976">
    <property type="term" value="F:thiamine pyrophosphate binding"/>
    <property type="evidence" value="ECO:0007669"/>
    <property type="project" value="InterPro"/>
</dbReference>
<protein>
    <submittedName>
        <fullName evidence="7">Acetolactate synthase isozyme 2 large subunit</fullName>
        <ecNumber evidence="7">2.2.1.6</ecNumber>
    </submittedName>
</protein>
<dbReference type="GO" id="GO:0000287">
    <property type="term" value="F:magnesium ion binding"/>
    <property type="evidence" value="ECO:0007669"/>
    <property type="project" value="InterPro"/>
</dbReference>
<sequence>MSENAKPRSGGQILVDALVRNAVDTVYCVPGESYLPVLDALHDASGIRTIVNRHEGAASNMADAYGKLTGRPGICFVTRGPGATHASNGVHTAREDSTPMILFVGQVERGFVGREGFQEVNYRQMFGGLAKWVTEIDSLERIPEIVATAFSVALAGRPGPVVVGLPEDVLFGSGVVEDAPPVRVAQAAPDAAAMAELRTLLAGASRPLVVLGGTGWDDAACESLKRFVVDNDLPVAASFRRQDLFDNRDPHYVGQLGLGVSPKLAERARDADLLLVFGSRLAEVTSSGYSVVQSPAPRQALVHVHADPQELGRVYQARLPINAGMRAFAGALDMLPPVTVRPWQAWTEAAHADYVAHSTPPQASPELAGVDMASVVGYLSEVLPDDAVIANGAGNYTVWVHRFFRYRQRATELAPTNGAMGYGFPAAVAAKLRQPERTVVCFAGDGCFMMYPQELATAMQFHAPLVVIVVNNSMLGTIRMHQEREYPGRISATELANPDFIALAKAFGAHAERVERTADFPAAFERARDAGVPALIELRVDPKQTTPNNRLN</sequence>
<feature type="domain" description="Thiamine pyrophosphate enzyme TPP-binding" evidence="5">
    <location>
        <begin position="392"/>
        <end position="537"/>
    </location>
</feature>
<reference evidence="7 8" key="1">
    <citation type="submission" date="2020-04" db="EMBL/GenBank/DDBJ databases">
        <authorList>
            <person name="De Canck E."/>
        </authorList>
    </citation>
    <scope>NUCLEOTIDE SEQUENCE [LARGE SCALE GENOMIC DNA]</scope>
    <source>
        <strain evidence="7 8">LMG 28614</strain>
    </source>
</reference>
<evidence type="ECO:0000256" key="1">
    <source>
        <dbReference type="ARBA" id="ARBA00007812"/>
    </source>
</evidence>
<evidence type="ECO:0000259" key="6">
    <source>
        <dbReference type="Pfam" id="PF02776"/>
    </source>
</evidence>
<keyword evidence="8" id="KW-1185">Reference proteome</keyword>
<dbReference type="Gene3D" id="3.40.50.1220">
    <property type="entry name" value="TPP-binding domain"/>
    <property type="match status" value="1"/>
</dbReference>
<dbReference type="Pfam" id="PF00205">
    <property type="entry name" value="TPP_enzyme_M"/>
    <property type="match status" value="1"/>
</dbReference>
<dbReference type="GO" id="GO:0003984">
    <property type="term" value="F:acetolactate synthase activity"/>
    <property type="evidence" value="ECO:0007669"/>
    <property type="project" value="UniProtKB-EC"/>
</dbReference>
<dbReference type="InterPro" id="IPR045229">
    <property type="entry name" value="TPP_enz"/>
</dbReference>
<dbReference type="FunFam" id="3.40.50.970:FF:000007">
    <property type="entry name" value="Acetolactate synthase"/>
    <property type="match status" value="1"/>
</dbReference>
<evidence type="ECO:0000259" key="4">
    <source>
        <dbReference type="Pfam" id="PF00205"/>
    </source>
</evidence>
<dbReference type="EC" id="2.2.1.6" evidence="7"/>
<keyword evidence="2 3" id="KW-0786">Thiamine pyrophosphate</keyword>
<dbReference type="Gene3D" id="3.40.50.970">
    <property type="match status" value="2"/>
</dbReference>
<dbReference type="Pfam" id="PF02775">
    <property type="entry name" value="TPP_enzyme_C"/>
    <property type="match status" value="1"/>
</dbReference>
<dbReference type="EMBL" id="CADIKK010000044">
    <property type="protein sequence ID" value="CAB3806226.1"/>
    <property type="molecule type" value="Genomic_DNA"/>
</dbReference>
<dbReference type="SUPFAM" id="SSF52518">
    <property type="entry name" value="Thiamin diphosphate-binding fold (THDP-binding)"/>
    <property type="match status" value="2"/>
</dbReference>
<dbReference type="PANTHER" id="PTHR18968">
    <property type="entry name" value="THIAMINE PYROPHOSPHATE ENZYMES"/>
    <property type="match status" value="1"/>
</dbReference>
<dbReference type="CDD" id="cd00568">
    <property type="entry name" value="TPP_enzymes"/>
    <property type="match status" value="1"/>
</dbReference>
<proteinExistence type="inferred from homology"/>
<dbReference type="GO" id="GO:0050660">
    <property type="term" value="F:flavin adenine dinucleotide binding"/>
    <property type="evidence" value="ECO:0007669"/>
    <property type="project" value="TreeGrafter"/>
</dbReference>
<keyword evidence="7" id="KW-0808">Transferase</keyword>
<gene>
    <name evidence="7" type="primary">ilvG_4</name>
    <name evidence="7" type="ORF">LMG28614_06340</name>
</gene>
<evidence type="ECO:0000256" key="3">
    <source>
        <dbReference type="RuleBase" id="RU362132"/>
    </source>
</evidence>
<dbReference type="GO" id="GO:0009099">
    <property type="term" value="P:L-valine biosynthetic process"/>
    <property type="evidence" value="ECO:0007669"/>
    <property type="project" value="TreeGrafter"/>
</dbReference>
<dbReference type="NCBIfam" id="NF006052">
    <property type="entry name" value="PRK08199.1"/>
    <property type="match status" value="1"/>
</dbReference>
<organism evidence="7 8">
    <name type="scientific">Paraburkholderia ultramafica</name>
    <dbReference type="NCBI Taxonomy" id="1544867"/>
    <lineage>
        <taxon>Bacteria</taxon>
        <taxon>Pseudomonadati</taxon>
        <taxon>Pseudomonadota</taxon>
        <taxon>Betaproteobacteria</taxon>
        <taxon>Burkholderiales</taxon>
        <taxon>Burkholderiaceae</taxon>
        <taxon>Paraburkholderia</taxon>
    </lineage>
</organism>
<dbReference type="PROSITE" id="PS00187">
    <property type="entry name" value="TPP_ENZYMES"/>
    <property type="match status" value="1"/>
</dbReference>
<feature type="domain" description="Thiamine pyrophosphate enzyme central" evidence="4">
    <location>
        <begin position="196"/>
        <end position="332"/>
    </location>
</feature>
<dbReference type="Pfam" id="PF02776">
    <property type="entry name" value="TPP_enzyme_N"/>
    <property type="match status" value="1"/>
</dbReference>
<name>A0A6S7BN83_9BURK</name>
<dbReference type="PANTHER" id="PTHR18968:SF120">
    <property type="entry name" value="ACETOLACTATE SYNTHASE LARGE SUBUNIT"/>
    <property type="match status" value="1"/>
</dbReference>
<evidence type="ECO:0000256" key="2">
    <source>
        <dbReference type="ARBA" id="ARBA00023052"/>
    </source>
</evidence>
<accession>A0A6S7BN83</accession>
<feature type="domain" description="Thiamine pyrophosphate enzyme N-terminal TPP-binding" evidence="6">
    <location>
        <begin position="9"/>
        <end position="122"/>
    </location>
</feature>
<dbReference type="InterPro" id="IPR029061">
    <property type="entry name" value="THDP-binding"/>
</dbReference>
<dbReference type="GO" id="GO:0009097">
    <property type="term" value="P:isoleucine biosynthetic process"/>
    <property type="evidence" value="ECO:0007669"/>
    <property type="project" value="TreeGrafter"/>
</dbReference>
<dbReference type="RefSeq" id="WP_175153261.1">
    <property type="nucleotide sequence ID" value="NZ_CADIKK010000044.1"/>
</dbReference>
<dbReference type="AlphaFoldDB" id="A0A6S7BN83"/>
<dbReference type="InterPro" id="IPR012001">
    <property type="entry name" value="Thiamin_PyroP_enz_TPP-bd_dom"/>
</dbReference>
<comment type="similarity">
    <text evidence="1 3">Belongs to the TPP enzyme family.</text>
</comment>
<dbReference type="InterPro" id="IPR000399">
    <property type="entry name" value="TPP-bd_CS"/>
</dbReference>
<dbReference type="SUPFAM" id="SSF52467">
    <property type="entry name" value="DHS-like NAD/FAD-binding domain"/>
    <property type="match status" value="1"/>
</dbReference>